<gene>
    <name evidence="5" type="ORF">A33K_19000</name>
</gene>
<feature type="domain" description="Transposase IS116/IS110/IS902 C-terminal" evidence="4">
    <location>
        <begin position="333"/>
        <end position="412"/>
    </location>
</feature>
<evidence type="ECO:0000313" key="6">
    <source>
        <dbReference type="Proteomes" id="UP000004682"/>
    </source>
</evidence>
<dbReference type="InterPro" id="IPR002525">
    <property type="entry name" value="Transp_IS110-like_N"/>
</dbReference>
<dbReference type="NCBIfam" id="NF033542">
    <property type="entry name" value="transpos_IS110"/>
    <property type="match status" value="1"/>
</dbReference>
<dbReference type="Proteomes" id="UP000004682">
    <property type="component" value="Unassembled WGS sequence"/>
</dbReference>
<accession>A0ABN0FWI2</accession>
<keyword evidence="2" id="KW-0812">Transmembrane</keyword>
<dbReference type="Pfam" id="PF01548">
    <property type="entry name" value="DEDD_Tnp_IS110"/>
    <property type="match status" value="1"/>
</dbReference>
<organism evidence="5 6">
    <name type="scientific">Burkholderia humptydooensis MSMB43</name>
    <dbReference type="NCBI Taxonomy" id="441157"/>
    <lineage>
        <taxon>Bacteria</taxon>
        <taxon>Pseudomonadati</taxon>
        <taxon>Pseudomonadota</taxon>
        <taxon>Betaproteobacteria</taxon>
        <taxon>Burkholderiales</taxon>
        <taxon>Burkholderiaceae</taxon>
        <taxon>Burkholderia</taxon>
        <taxon>pseudomallei group</taxon>
    </lineage>
</organism>
<keyword evidence="6" id="KW-1185">Reference proteome</keyword>
<evidence type="ECO:0008006" key="7">
    <source>
        <dbReference type="Google" id="ProtNLM"/>
    </source>
</evidence>
<dbReference type="InterPro" id="IPR047650">
    <property type="entry name" value="Transpos_IS110"/>
</dbReference>
<keyword evidence="2" id="KW-1133">Transmembrane helix</keyword>
<evidence type="ECO:0000259" key="4">
    <source>
        <dbReference type="Pfam" id="PF02371"/>
    </source>
</evidence>
<name>A0ABN0FWI2_9BURK</name>
<feature type="coiled-coil region" evidence="1">
    <location>
        <begin position="208"/>
        <end position="235"/>
    </location>
</feature>
<keyword evidence="1" id="KW-0175">Coiled coil</keyword>
<dbReference type="PANTHER" id="PTHR33055">
    <property type="entry name" value="TRANSPOSASE FOR INSERTION SEQUENCE ELEMENT IS1111A"/>
    <property type="match status" value="1"/>
</dbReference>
<feature type="domain" description="Transposase IS110-like N-terminal" evidence="3">
    <location>
        <begin position="91"/>
        <end position="235"/>
    </location>
</feature>
<evidence type="ECO:0000256" key="2">
    <source>
        <dbReference type="SAM" id="Phobius"/>
    </source>
</evidence>
<sequence length="489" mass="53963">MARPRRMKRTIHDCYPRRGNMGTRRQTRSAWGMVPRARLTVGPAVLRAPRIVTTGGHAREHAYQNSITRAAVPLPLIWQEVTMQVLYPRCAGLDVHKDTIVACVRCVSAPQCHEVRSFAATTSGLLALADWLGLHGCTHVAMEATGIYWKPVWHILEGRFELVLANARHIRNVPGRKTDVNDATWIADLLAHGLIRSSFVPPAATQELRDLTRTRKQLVREIAQHSLRIQKVLEDANLKLGSVLSNVLGCSGRAMLDAIVAGEDDPERLAALAQGNARKKMPELREALRGRITAHHRTLLKLHLGVIEALQHTLAELDVTLGKALAPIRQCVRLLSTIPGVSDVTAQVILAEVGADMTRFPDAAHLISWAGLCPRNDESAGKRRSTRVRKSATWLKTALVTAAWAAVRVKSTYLHAQFLRIKARRGPKKAILAVAASILTAVWHMLSNGVIYADLGADYFCRLDAGKTIQRLLKRLADLGYQPQPTPDS</sequence>
<proteinExistence type="predicted"/>
<reference evidence="6" key="1">
    <citation type="journal article" date="2012" name="J. Bacteriol.">
        <title>Revised Genome Sequence of Burkholderia thailandensis MSMB43 with Improved Annotation.</title>
        <authorList>
            <person name="Zhuo Y."/>
            <person name="Liu L."/>
            <person name="Wang Q."/>
            <person name="Liu X."/>
            <person name="Ren B."/>
            <person name="Liu M."/>
            <person name="Ni P."/>
            <person name="Cheng Y.Q."/>
            <person name="Zhang L."/>
        </authorList>
    </citation>
    <scope>NUCLEOTIDE SEQUENCE [LARGE SCALE GENOMIC DNA]</scope>
    <source>
        <strain evidence="6">MSMB43</strain>
    </source>
</reference>
<evidence type="ECO:0000259" key="3">
    <source>
        <dbReference type="Pfam" id="PF01548"/>
    </source>
</evidence>
<keyword evidence="2" id="KW-0472">Membrane</keyword>
<dbReference type="PANTHER" id="PTHR33055:SF15">
    <property type="entry name" value="TRANSPOSASE-RELATED"/>
    <property type="match status" value="1"/>
</dbReference>
<dbReference type="Pfam" id="PF02371">
    <property type="entry name" value="Transposase_20"/>
    <property type="match status" value="1"/>
</dbReference>
<protein>
    <recommendedName>
        <fullName evidence="7">Transposase</fullName>
    </recommendedName>
</protein>
<feature type="transmembrane region" description="Helical" evidence="2">
    <location>
        <begin position="430"/>
        <end position="446"/>
    </location>
</feature>
<evidence type="ECO:0000313" key="5">
    <source>
        <dbReference type="EMBL" id="EIP84347.1"/>
    </source>
</evidence>
<dbReference type="EMBL" id="JH692088">
    <property type="protein sequence ID" value="EIP84347.1"/>
    <property type="molecule type" value="Genomic_DNA"/>
</dbReference>
<evidence type="ECO:0000256" key="1">
    <source>
        <dbReference type="SAM" id="Coils"/>
    </source>
</evidence>
<dbReference type="InterPro" id="IPR003346">
    <property type="entry name" value="Transposase_20"/>
</dbReference>